<organism evidence="1 2">
    <name type="scientific">Stephania cephalantha</name>
    <dbReference type="NCBI Taxonomy" id="152367"/>
    <lineage>
        <taxon>Eukaryota</taxon>
        <taxon>Viridiplantae</taxon>
        <taxon>Streptophyta</taxon>
        <taxon>Embryophyta</taxon>
        <taxon>Tracheophyta</taxon>
        <taxon>Spermatophyta</taxon>
        <taxon>Magnoliopsida</taxon>
        <taxon>Ranunculales</taxon>
        <taxon>Menispermaceae</taxon>
        <taxon>Menispermoideae</taxon>
        <taxon>Cissampelideae</taxon>
        <taxon>Stephania</taxon>
    </lineage>
</organism>
<dbReference type="EMBL" id="JBBNAG010000009">
    <property type="protein sequence ID" value="KAK9105660.1"/>
    <property type="molecule type" value="Genomic_DNA"/>
</dbReference>
<protein>
    <submittedName>
        <fullName evidence="1">Uncharacterized protein</fullName>
    </submittedName>
</protein>
<evidence type="ECO:0000313" key="1">
    <source>
        <dbReference type="EMBL" id="KAK9105660.1"/>
    </source>
</evidence>
<comment type="caution">
    <text evidence="1">The sequence shown here is derived from an EMBL/GenBank/DDBJ whole genome shotgun (WGS) entry which is preliminary data.</text>
</comment>
<reference evidence="1 2" key="1">
    <citation type="submission" date="2024-01" db="EMBL/GenBank/DDBJ databases">
        <title>Genome assemblies of Stephania.</title>
        <authorList>
            <person name="Yang L."/>
        </authorList>
    </citation>
    <scope>NUCLEOTIDE SEQUENCE [LARGE SCALE GENOMIC DNA]</scope>
    <source>
        <strain evidence="1">JXDWG</strain>
        <tissue evidence="1">Leaf</tissue>
    </source>
</reference>
<name>A0AAP0I2B0_9MAGN</name>
<accession>A0AAP0I2B0</accession>
<dbReference type="Proteomes" id="UP001419268">
    <property type="component" value="Unassembled WGS sequence"/>
</dbReference>
<proteinExistence type="predicted"/>
<dbReference type="AlphaFoldDB" id="A0AAP0I2B0"/>
<keyword evidence="2" id="KW-1185">Reference proteome</keyword>
<gene>
    <name evidence="1" type="ORF">Scep_022504</name>
</gene>
<sequence length="53" mass="6304">MAWARGLDKSREHGLEQFIWRGPEFDYNVYSNKILEWSEETPKVMHAHILESA</sequence>
<evidence type="ECO:0000313" key="2">
    <source>
        <dbReference type="Proteomes" id="UP001419268"/>
    </source>
</evidence>